<evidence type="ECO:0000313" key="2">
    <source>
        <dbReference type="EMBL" id="ESO01993.1"/>
    </source>
</evidence>
<dbReference type="RefSeq" id="XP_009019401.1">
    <property type="nucleotide sequence ID" value="XM_009021153.1"/>
</dbReference>
<name>T1ER77_HELRO</name>
<feature type="compositionally biased region" description="Low complexity" evidence="1">
    <location>
        <begin position="108"/>
        <end position="131"/>
    </location>
</feature>
<evidence type="ECO:0000313" key="3">
    <source>
        <dbReference type="EnsemblMetazoa" id="HelroP161211"/>
    </source>
</evidence>
<dbReference type="EMBL" id="KB096742">
    <property type="protein sequence ID" value="ESO01993.1"/>
    <property type="molecule type" value="Genomic_DNA"/>
</dbReference>
<sequence>MIHILQHHQHQQLPEKYFQNNSNQHCLSVEHSSSFKKNDSNADISSADLDLNCNSQTQIPGKYKSILKTKSNFKMKNQNMNSSFTDAGSDTININNDPASRRSAHLGNSNAFNNEENRFNNQSNYSSSDSKSMNEILFTPKINSPKTLSSSPSACNQQDYGGNTAHTNKFVQWSGQRAQQLTQHKFRTQQMQFLDQRNNSARLFANVHLSSEGNKRQLNEDDASHQNYELQQHQRQTFSSEVFKQENEKRCNNHMHCCIISIIALHSKNIDAVDNVTKLGSVEKPLRNLSETRKVATLHAKTKAQSNETTLQVTYLHSLNYFAANNITSDQEETFVLLSYGEHKQEIMLEC</sequence>
<dbReference type="EnsemblMetazoa" id="HelroT161211">
    <property type="protein sequence ID" value="HelroP161211"/>
    <property type="gene ID" value="HelroG161211"/>
</dbReference>
<dbReference type="AlphaFoldDB" id="T1ER77"/>
<reference evidence="2 4" key="2">
    <citation type="journal article" date="2013" name="Nature">
        <title>Insights into bilaterian evolution from three spiralian genomes.</title>
        <authorList>
            <person name="Simakov O."/>
            <person name="Marletaz F."/>
            <person name="Cho S.J."/>
            <person name="Edsinger-Gonzales E."/>
            <person name="Havlak P."/>
            <person name="Hellsten U."/>
            <person name="Kuo D.H."/>
            <person name="Larsson T."/>
            <person name="Lv J."/>
            <person name="Arendt D."/>
            <person name="Savage R."/>
            <person name="Osoegawa K."/>
            <person name="de Jong P."/>
            <person name="Grimwood J."/>
            <person name="Chapman J.A."/>
            <person name="Shapiro H."/>
            <person name="Aerts A."/>
            <person name="Otillar R.P."/>
            <person name="Terry A.Y."/>
            <person name="Boore J.L."/>
            <person name="Grigoriev I.V."/>
            <person name="Lindberg D.R."/>
            <person name="Seaver E.C."/>
            <person name="Weisblat D.A."/>
            <person name="Putnam N.H."/>
            <person name="Rokhsar D.S."/>
        </authorList>
    </citation>
    <scope>NUCLEOTIDE SEQUENCE</scope>
</reference>
<organism evidence="3 4">
    <name type="scientific">Helobdella robusta</name>
    <name type="common">Californian leech</name>
    <dbReference type="NCBI Taxonomy" id="6412"/>
    <lineage>
        <taxon>Eukaryota</taxon>
        <taxon>Metazoa</taxon>
        <taxon>Spiralia</taxon>
        <taxon>Lophotrochozoa</taxon>
        <taxon>Annelida</taxon>
        <taxon>Clitellata</taxon>
        <taxon>Hirudinea</taxon>
        <taxon>Rhynchobdellida</taxon>
        <taxon>Glossiphoniidae</taxon>
        <taxon>Helobdella</taxon>
    </lineage>
</organism>
<gene>
    <name evidence="3" type="primary">20199077</name>
    <name evidence="2" type="ORF">HELRODRAFT_161211</name>
</gene>
<reference evidence="3" key="3">
    <citation type="submission" date="2015-06" db="UniProtKB">
        <authorList>
            <consortium name="EnsemblMetazoa"/>
        </authorList>
    </citation>
    <scope>IDENTIFICATION</scope>
</reference>
<protein>
    <submittedName>
        <fullName evidence="2 3">Uncharacterized protein</fullName>
    </submittedName>
</protein>
<reference evidence="4" key="1">
    <citation type="submission" date="2012-12" db="EMBL/GenBank/DDBJ databases">
        <authorList>
            <person name="Hellsten U."/>
            <person name="Grimwood J."/>
            <person name="Chapman J.A."/>
            <person name="Shapiro H."/>
            <person name="Aerts A."/>
            <person name="Otillar R.P."/>
            <person name="Terry A.Y."/>
            <person name="Boore J.L."/>
            <person name="Simakov O."/>
            <person name="Marletaz F."/>
            <person name="Cho S.-J."/>
            <person name="Edsinger-Gonzales E."/>
            <person name="Havlak P."/>
            <person name="Kuo D.-H."/>
            <person name="Larsson T."/>
            <person name="Lv J."/>
            <person name="Arendt D."/>
            <person name="Savage R."/>
            <person name="Osoegawa K."/>
            <person name="de Jong P."/>
            <person name="Lindberg D.R."/>
            <person name="Seaver E.C."/>
            <person name="Weisblat D.A."/>
            <person name="Putnam N.H."/>
            <person name="Grigoriev I.V."/>
            <person name="Rokhsar D.S."/>
        </authorList>
    </citation>
    <scope>NUCLEOTIDE SEQUENCE</scope>
</reference>
<feature type="region of interest" description="Disordered" evidence="1">
    <location>
        <begin position="85"/>
        <end position="131"/>
    </location>
</feature>
<proteinExistence type="predicted"/>
<accession>T1ER77</accession>
<dbReference type="EMBL" id="AMQM01000768">
    <property type="status" value="NOT_ANNOTATED_CDS"/>
    <property type="molecule type" value="Genomic_DNA"/>
</dbReference>
<evidence type="ECO:0000256" key="1">
    <source>
        <dbReference type="SAM" id="MobiDB-lite"/>
    </source>
</evidence>
<dbReference type="GeneID" id="20199077"/>
<dbReference type="KEGG" id="hro:HELRODRAFT_161211"/>
<feature type="compositionally biased region" description="Polar residues" evidence="1">
    <location>
        <begin position="85"/>
        <end position="98"/>
    </location>
</feature>
<keyword evidence="4" id="KW-1185">Reference proteome</keyword>
<dbReference type="CTD" id="20199077"/>
<evidence type="ECO:0000313" key="4">
    <source>
        <dbReference type="Proteomes" id="UP000015101"/>
    </source>
</evidence>
<dbReference type="HOGENOM" id="CLU_790573_0_0_1"/>
<dbReference type="InParanoid" id="T1ER77"/>
<dbReference type="Proteomes" id="UP000015101">
    <property type="component" value="Unassembled WGS sequence"/>
</dbReference>